<evidence type="ECO:0000256" key="1">
    <source>
        <dbReference type="SAM" id="SignalP"/>
    </source>
</evidence>
<proteinExistence type="predicted"/>
<dbReference type="KEGG" id="pmai:CF386_10085"/>
<organism evidence="2 3">
    <name type="scientific">Paraphotobacterium marinum</name>
    <dbReference type="NCBI Taxonomy" id="1755811"/>
    <lineage>
        <taxon>Bacteria</taxon>
        <taxon>Pseudomonadati</taxon>
        <taxon>Pseudomonadota</taxon>
        <taxon>Gammaproteobacteria</taxon>
        <taxon>Vibrionales</taxon>
        <taxon>Vibrionaceae</taxon>
        <taxon>Paraphotobacterium</taxon>
    </lineage>
</organism>
<feature type="chain" id="PRO_5012081281" description="Endonuclease/exonuclease/phosphatase domain-containing protein" evidence="1">
    <location>
        <begin position="21"/>
        <end position="418"/>
    </location>
</feature>
<accession>A0A220VGL7</accession>
<protein>
    <recommendedName>
        <fullName evidence="4">Endonuclease/exonuclease/phosphatase domain-containing protein</fullName>
    </recommendedName>
</protein>
<keyword evidence="1" id="KW-0732">Signal</keyword>
<evidence type="ECO:0000313" key="3">
    <source>
        <dbReference type="Proteomes" id="UP000242175"/>
    </source>
</evidence>
<gene>
    <name evidence="2" type="ORF">CF386_10085</name>
</gene>
<reference evidence="2 3" key="1">
    <citation type="journal article" date="2016" name="Int. J. Syst. Evol. Microbiol.">
        <title>Paraphotobacterium marinum gen. nov., sp. nov., a member of the family Vibrionaceae, isolated from surface seawater.</title>
        <authorList>
            <person name="Huang Z."/>
            <person name="Dong C."/>
            <person name="Shao Z."/>
        </authorList>
    </citation>
    <scope>NUCLEOTIDE SEQUENCE [LARGE SCALE GENOMIC DNA]</scope>
    <source>
        <strain evidence="2 3">NSCS20N07D</strain>
    </source>
</reference>
<dbReference type="InterPro" id="IPR013783">
    <property type="entry name" value="Ig-like_fold"/>
</dbReference>
<dbReference type="EMBL" id="CP022356">
    <property type="protein sequence ID" value="ASK79400.1"/>
    <property type="molecule type" value="Genomic_DNA"/>
</dbReference>
<evidence type="ECO:0008006" key="4">
    <source>
        <dbReference type="Google" id="ProtNLM"/>
    </source>
</evidence>
<keyword evidence="3" id="KW-1185">Reference proteome</keyword>
<feature type="signal peptide" evidence="1">
    <location>
        <begin position="1"/>
        <end position="20"/>
    </location>
</feature>
<sequence>MMKKKSLILWLGLITSSAQAMTINVFNFRTVTHPTAVTATQQTYDNFFNQVNARDDKYKFFSEINNKPNYDFIGLEAYPYGQRDPNDNNKNEKDKISLAVSPSKDTFTLIGNGRSNGSDEATPIMFNNQRWKNISSSVQDEIFQNCEKIASQSGHTAQNQTCHLGTYTGGYGTFPRIATWSVFQNVDTSEKLIYVVTHFPIAGSDPQQGGDFAKNIYAAIINPLRKDFQNTPVVFSADFNTGNPDTFDQQYLSPYAQGLTIASPDNMIKIHTIPSYNQEVKFIKNSSQLVSTGGYECGNTGTPNCITDHHPYMIEATLTTSTGPGPVKTCKAPRMPTVTGEDGDAMTITWNKVDNATSYNVYGYPGLTNEIKGNVEGFVYEDDSTKGKSGPFDYYVQANCGDTQSDLSPVNHYQPTTN</sequence>
<dbReference type="SUPFAM" id="SSF56219">
    <property type="entry name" value="DNase I-like"/>
    <property type="match status" value="1"/>
</dbReference>
<dbReference type="InterPro" id="IPR036691">
    <property type="entry name" value="Endo/exonu/phosph_ase_sf"/>
</dbReference>
<evidence type="ECO:0000313" key="2">
    <source>
        <dbReference type="EMBL" id="ASK79400.1"/>
    </source>
</evidence>
<dbReference type="Proteomes" id="UP000242175">
    <property type="component" value="Chromosome small"/>
</dbReference>
<name>A0A220VGL7_9GAMM</name>
<dbReference type="AlphaFoldDB" id="A0A220VGL7"/>
<dbReference type="OrthoDB" id="9793162at2"/>
<dbReference type="RefSeq" id="WP_089074308.1">
    <property type="nucleotide sequence ID" value="NZ_CBCSAM010000004.1"/>
</dbReference>
<dbReference type="Gene3D" id="3.60.10.10">
    <property type="entry name" value="Endonuclease/exonuclease/phosphatase"/>
    <property type="match status" value="1"/>
</dbReference>
<dbReference type="Gene3D" id="2.60.40.10">
    <property type="entry name" value="Immunoglobulins"/>
    <property type="match status" value="1"/>
</dbReference>